<dbReference type="PANTHER" id="PTHR48081">
    <property type="entry name" value="AB HYDROLASE SUPERFAMILY PROTEIN C4A8.06C"/>
    <property type="match status" value="1"/>
</dbReference>
<comment type="caution">
    <text evidence="4">The sequence shown here is derived from an EMBL/GenBank/DDBJ whole genome shotgun (WGS) entry which is preliminary data.</text>
</comment>
<keyword evidence="2 4" id="KW-0378">Hydrolase</keyword>
<dbReference type="Pfam" id="PF07859">
    <property type="entry name" value="Abhydrolase_3"/>
    <property type="match status" value="1"/>
</dbReference>
<evidence type="ECO:0000313" key="5">
    <source>
        <dbReference type="Proteomes" id="UP000494245"/>
    </source>
</evidence>
<dbReference type="PROSITE" id="PS01173">
    <property type="entry name" value="LIPASE_GDXG_HIS"/>
    <property type="match status" value="1"/>
</dbReference>
<dbReference type="InterPro" id="IPR050300">
    <property type="entry name" value="GDXG_lipolytic_enzyme"/>
</dbReference>
<dbReference type="GO" id="GO:0106435">
    <property type="term" value="F:carboxylesterase activity"/>
    <property type="evidence" value="ECO:0007669"/>
    <property type="project" value="UniProtKB-EC"/>
</dbReference>
<reference evidence="4 5" key="1">
    <citation type="submission" date="2020-04" db="EMBL/GenBank/DDBJ databases">
        <authorList>
            <consortium name="Desulfovibrio sp. FSS-1 genome sequencing consortium"/>
            <person name="Shimoshige H."/>
            <person name="Kobayashi H."/>
            <person name="Maekawa T."/>
        </authorList>
    </citation>
    <scope>NUCLEOTIDE SEQUENCE [LARGE SCALE GENOMIC DNA]</scope>
    <source>
        <strain evidence="4 5">SIID29052-01</strain>
    </source>
</reference>
<keyword evidence="5" id="KW-1185">Reference proteome</keyword>
<feature type="domain" description="Alpha/beta hydrolase fold-3" evidence="3">
    <location>
        <begin position="88"/>
        <end position="296"/>
    </location>
</feature>
<name>A0A6V8LQL7_9BACT</name>
<dbReference type="Gene3D" id="3.40.50.1820">
    <property type="entry name" value="alpha/beta hydrolase"/>
    <property type="match status" value="1"/>
</dbReference>
<proteinExistence type="inferred from homology"/>
<sequence length="323" mass="34209">MTQHSGPQDFALDPVTAAWLKARQDANLPPVDTLPVDAARMGLETAQAQPVDKPRALSDDVTIPGGPTGAVPVRVLRPSGTQGRLPALVYMHGGGWVLGSPDTHDRLGRDLVQALNMAVVMVRYARAPEARYPVALEQCHAVVSWLAEHGEVLGLDSSRLAVGGDSSGGNLAAATAILAKRRGGPDLRSQALIYPVTDAACDTPSYERFAEGPHLTRGAMRWYWDQYCPDEADKAQDTASVLRADPEALTGLPPALVLTAEVDVLRDDGERYARLLTRAGVEVQALRLLGALHGCAAQNPLAATPPARAAVAAVAAFVRRCMA</sequence>
<evidence type="ECO:0000259" key="3">
    <source>
        <dbReference type="Pfam" id="PF07859"/>
    </source>
</evidence>
<accession>A0A6V8LQL7</accession>
<evidence type="ECO:0000256" key="1">
    <source>
        <dbReference type="ARBA" id="ARBA00010515"/>
    </source>
</evidence>
<gene>
    <name evidence="4" type="primary">nlhH</name>
    <name evidence="4" type="ORF">NNJEOMEG_00254</name>
</gene>
<evidence type="ECO:0000313" key="4">
    <source>
        <dbReference type="EMBL" id="GFK92429.1"/>
    </source>
</evidence>
<dbReference type="InterPro" id="IPR029058">
    <property type="entry name" value="AB_hydrolase_fold"/>
</dbReference>
<dbReference type="EC" id="3.1.1.1" evidence="4"/>
<dbReference type="SUPFAM" id="SSF53474">
    <property type="entry name" value="alpha/beta-Hydrolases"/>
    <property type="match status" value="1"/>
</dbReference>
<reference evidence="4 5" key="2">
    <citation type="submission" date="2020-05" db="EMBL/GenBank/DDBJ databases">
        <title>Draft genome sequence of Desulfovibrio sp. strainFSS-1.</title>
        <authorList>
            <person name="Shimoshige H."/>
            <person name="Kobayashi H."/>
            <person name="Maekawa T."/>
        </authorList>
    </citation>
    <scope>NUCLEOTIDE SEQUENCE [LARGE SCALE GENOMIC DNA]</scope>
    <source>
        <strain evidence="4 5">SIID29052-01</strain>
    </source>
</reference>
<dbReference type="PANTHER" id="PTHR48081:SF8">
    <property type="entry name" value="ALPHA_BETA HYDROLASE FOLD-3 DOMAIN-CONTAINING PROTEIN-RELATED"/>
    <property type="match status" value="1"/>
</dbReference>
<dbReference type="InterPro" id="IPR002168">
    <property type="entry name" value="Lipase_GDXG_HIS_AS"/>
</dbReference>
<dbReference type="Proteomes" id="UP000494245">
    <property type="component" value="Unassembled WGS sequence"/>
</dbReference>
<dbReference type="RefSeq" id="WP_173080517.1">
    <property type="nucleotide sequence ID" value="NZ_BLTE01000001.1"/>
</dbReference>
<dbReference type="AlphaFoldDB" id="A0A6V8LQL7"/>
<dbReference type="EMBL" id="BLTE01000001">
    <property type="protein sequence ID" value="GFK92429.1"/>
    <property type="molecule type" value="Genomic_DNA"/>
</dbReference>
<organism evidence="4 5">
    <name type="scientific">Fundidesulfovibrio magnetotacticus</name>
    <dbReference type="NCBI Taxonomy" id="2730080"/>
    <lineage>
        <taxon>Bacteria</taxon>
        <taxon>Pseudomonadati</taxon>
        <taxon>Thermodesulfobacteriota</taxon>
        <taxon>Desulfovibrionia</taxon>
        <taxon>Desulfovibrionales</taxon>
        <taxon>Desulfovibrionaceae</taxon>
        <taxon>Fundidesulfovibrio</taxon>
    </lineage>
</organism>
<protein>
    <submittedName>
        <fullName evidence="4">Carboxylesterase NlhH</fullName>
        <ecNumber evidence="4">3.1.1.1</ecNumber>
    </submittedName>
</protein>
<comment type="similarity">
    <text evidence="1">Belongs to the 'GDXG' lipolytic enzyme family.</text>
</comment>
<evidence type="ECO:0000256" key="2">
    <source>
        <dbReference type="ARBA" id="ARBA00022801"/>
    </source>
</evidence>
<dbReference type="InterPro" id="IPR013094">
    <property type="entry name" value="AB_hydrolase_3"/>
</dbReference>